<gene>
    <name evidence="2" type="ORF">O181_005549</name>
</gene>
<evidence type="ECO:0000259" key="1">
    <source>
        <dbReference type="Pfam" id="PF07727"/>
    </source>
</evidence>
<dbReference type="OrthoDB" id="2796020at2759"/>
<dbReference type="Pfam" id="PF07727">
    <property type="entry name" value="RVT_2"/>
    <property type="match status" value="1"/>
</dbReference>
<protein>
    <recommendedName>
        <fullName evidence="1">Reverse transcriptase Ty1/copia-type domain-containing protein</fullName>
    </recommendedName>
</protein>
<evidence type="ECO:0000313" key="2">
    <source>
        <dbReference type="EMBL" id="MBW0465834.1"/>
    </source>
</evidence>
<feature type="domain" description="Reverse transcriptase Ty1/copia-type" evidence="1">
    <location>
        <begin position="28"/>
        <end position="164"/>
    </location>
</feature>
<dbReference type="EMBL" id="AVOT02001140">
    <property type="protein sequence ID" value="MBW0465834.1"/>
    <property type="molecule type" value="Genomic_DNA"/>
</dbReference>
<comment type="caution">
    <text evidence="2">The sequence shown here is derived from an EMBL/GenBank/DDBJ whole genome shotgun (WGS) entry which is preliminary data.</text>
</comment>
<proteinExistence type="predicted"/>
<evidence type="ECO:0000313" key="3">
    <source>
        <dbReference type="Proteomes" id="UP000765509"/>
    </source>
</evidence>
<accession>A0A9Q3GFZ8</accession>
<name>A0A9Q3GFZ8_9BASI</name>
<organism evidence="2 3">
    <name type="scientific">Austropuccinia psidii MF-1</name>
    <dbReference type="NCBI Taxonomy" id="1389203"/>
    <lineage>
        <taxon>Eukaryota</taxon>
        <taxon>Fungi</taxon>
        <taxon>Dikarya</taxon>
        <taxon>Basidiomycota</taxon>
        <taxon>Pucciniomycotina</taxon>
        <taxon>Pucciniomycetes</taxon>
        <taxon>Pucciniales</taxon>
        <taxon>Sphaerophragmiaceae</taxon>
        <taxon>Austropuccinia</taxon>
    </lineage>
</organism>
<dbReference type="InterPro" id="IPR013103">
    <property type="entry name" value="RVT_2"/>
</dbReference>
<dbReference type="Proteomes" id="UP000765509">
    <property type="component" value="Unassembled WGS sequence"/>
</dbReference>
<keyword evidence="3" id="KW-1185">Reference proteome</keyword>
<reference evidence="2" key="1">
    <citation type="submission" date="2021-03" db="EMBL/GenBank/DDBJ databases">
        <title>Draft genome sequence of rust myrtle Austropuccinia psidii MF-1, a brazilian biotype.</title>
        <authorList>
            <person name="Quecine M.C."/>
            <person name="Pachon D.M.R."/>
            <person name="Bonatelli M.L."/>
            <person name="Correr F.H."/>
            <person name="Franceschini L.M."/>
            <person name="Leite T.F."/>
            <person name="Margarido G.R.A."/>
            <person name="Almeida C.A."/>
            <person name="Ferrarezi J.A."/>
            <person name="Labate C.A."/>
        </authorList>
    </citation>
    <scope>NUCLEOTIDE SEQUENCE</scope>
    <source>
        <strain evidence="2">MF-1</strain>
    </source>
</reference>
<sequence>MASPKADAWMFAIQKEFASLERYGVLKEVTQTNDLRLLSTTWVFREKTNAHGNLLEEKAQLYIRGFLQVEGLDFHDPFAATGRLATLCFLLGYCAEKDLDLHQMNVKTAFLHGDLNEVIHISLPEGYQPSGSGDLCLRLKKSLYGLCQSPRNWYFKIKTFFLAAGF</sequence>
<dbReference type="AlphaFoldDB" id="A0A9Q3GFZ8"/>